<gene>
    <name evidence="1" type="ORF">BJ684DRAFT_14933</name>
</gene>
<dbReference type="AlphaFoldDB" id="A0A4P9Y6R6"/>
<proteinExistence type="predicted"/>
<reference evidence="2" key="1">
    <citation type="journal article" date="2018" name="Nat. Microbiol.">
        <title>Leveraging single-cell genomics to expand the fungal tree of life.</title>
        <authorList>
            <person name="Ahrendt S.R."/>
            <person name="Quandt C.A."/>
            <person name="Ciobanu D."/>
            <person name="Clum A."/>
            <person name="Salamov A."/>
            <person name="Andreopoulos B."/>
            <person name="Cheng J.F."/>
            <person name="Woyke T."/>
            <person name="Pelin A."/>
            <person name="Henrissat B."/>
            <person name="Reynolds N.K."/>
            <person name="Benny G.L."/>
            <person name="Smith M.E."/>
            <person name="James T.Y."/>
            <person name="Grigoriev I.V."/>
        </authorList>
    </citation>
    <scope>NUCLEOTIDE SEQUENCE [LARGE SCALE GENOMIC DNA]</scope>
</reference>
<organism evidence="1 2">
    <name type="scientific">Piptocephalis cylindrospora</name>
    <dbReference type="NCBI Taxonomy" id="1907219"/>
    <lineage>
        <taxon>Eukaryota</taxon>
        <taxon>Fungi</taxon>
        <taxon>Fungi incertae sedis</taxon>
        <taxon>Zoopagomycota</taxon>
        <taxon>Zoopagomycotina</taxon>
        <taxon>Zoopagomycetes</taxon>
        <taxon>Zoopagales</taxon>
        <taxon>Piptocephalidaceae</taxon>
        <taxon>Piptocephalis</taxon>
    </lineage>
</organism>
<evidence type="ECO:0000313" key="1">
    <source>
        <dbReference type="EMBL" id="RKP14757.1"/>
    </source>
</evidence>
<keyword evidence="2" id="KW-1185">Reference proteome</keyword>
<accession>A0A4P9Y6R6</accession>
<dbReference type="Proteomes" id="UP000267251">
    <property type="component" value="Unassembled WGS sequence"/>
</dbReference>
<evidence type="ECO:0000313" key="2">
    <source>
        <dbReference type="Proteomes" id="UP000267251"/>
    </source>
</evidence>
<protein>
    <submittedName>
        <fullName evidence="1">Uncharacterized protein</fullName>
    </submittedName>
</protein>
<sequence>MALASKVFSVHHGSALVAKPMLSAAEEAARQVSTTLLDDTRAKDSVEYAMRLCDTRMKIFPITTIYSLLPALPNLADFYHRKDTVKSPREMEDIETCFMWLYDVLQDVPAYWKWVRMYLKKRKGLNEAVSAMVEQLRSLLGLSQQPYSQNEFRQQVKSLNLWVSPGVVHKKVESPLSWSMILFRNLTNQDAIPTDRFINSISGTILMACYHSWRPSLIFSGSVWTDGMAQMYIPTLNRLHTFLSNLIIWIELHEGRLAPPSLDVHCRLLLDSMHFLHEGSFSEKSVNHYAKVIHSKGPMFWEKNRKASKLFLETANSFSSINSLSPRIRPGNGFSINEEERKREKMVFTFVDAVDALSKESPAVSHSINQSNKYIFHATGLTTDNNLWVVQSYKLMVRLTVRWYVEALQTRVPKDSFRSEVTLLRRYHELIDSWVNCHSKDMKKAFGKRLAFYSFALLTLIKTEPAQLASSIIEVLHHSLKAFWSSKYSAPLRLEIPPSYSLLGAHSPSLNIPSDIYDSLTDFIDTLYSSSRKNFWQSSLYSMFPSSPEASSKAQEIKDVVNSFKEAMFRRRSMHFHPLL</sequence>
<dbReference type="EMBL" id="KZ987794">
    <property type="protein sequence ID" value="RKP14757.1"/>
    <property type="molecule type" value="Genomic_DNA"/>
</dbReference>
<name>A0A4P9Y6R6_9FUNG</name>